<dbReference type="EMBL" id="MN739291">
    <property type="protein sequence ID" value="QHS97228.1"/>
    <property type="molecule type" value="Genomic_DNA"/>
</dbReference>
<sequence length="84" mass="10190">MTVIKFRVSDEHFQGYTVELDLDYYDSFDEICKQVKETLLVHLDLHNFTRLKEKAKKINFHFHDIEFGDLLLMEERSLVWICNH</sequence>
<evidence type="ECO:0000313" key="1">
    <source>
        <dbReference type="EMBL" id="QHS97228.1"/>
    </source>
</evidence>
<proteinExistence type="predicted"/>
<reference evidence="1" key="1">
    <citation type="journal article" date="2020" name="Nature">
        <title>Giant virus diversity and host interactions through global metagenomics.</title>
        <authorList>
            <person name="Schulz F."/>
            <person name="Roux S."/>
            <person name="Paez-Espino D."/>
            <person name="Jungbluth S."/>
            <person name="Walsh D.A."/>
            <person name="Denef V.J."/>
            <person name="McMahon K.D."/>
            <person name="Konstantinidis K.T."/>
            <person name="Eloe-Fadrosh E.A."/>
            <person name="Kyrpides N.C."/>
            <person name="Woyke T."/>
        </authorList>
    </citation>
    <scope>NUCLEOTIDE SEQUENCE</scope>
    <source>
        <strain evidence="1">GVMAG-M-3300020169-51</strain>
    </source>
</reference>
<protein>
    <submittedName>
        <fullName evidence="1">Uncharacterized protein</fullName>
    </submittedName>
</protein>
<name>A0A6C0C0R0_9ZZZZ</name>
<dbReference type="AlphaFoldDB" id="A0A6C0C0R0"/>
<accession>A0A6C0C0R0</accession>
<organism evidence="1">
    <name type="scientific">viral metagenome</name>
    <dbReference type="NCBI Taxonomy" id="1070528"/>
    <lineage>
        <taxon>unclassified sequences</taxon>
        <taxon>metagenomes</taxon>
        <taxon>organismal metagenomes</taxon>
    </lineage>
</organism>